<organism evidence="2 3">
    <name type="scientific">Protea cynaroides</name>
    <dbReference type="NCBI Taxonomy" id="273540"/>
    <lineage>
        <taxon>Eukaryota</taxon>
        <taxon>Viridiplantae</taxon>
        <taxon>Streptophyta</taxon>
        <taxon>Embryophyta</taxon>
        <taxon>Tracheophyta</taxon>
        <taxon>Spermatophyta</taxon>
        <taxon>Magnoliopsida</taxon>
        <taxon>Proteales</taxon>
        <taxon>Proteaceae</taxon>
        <taxon>Protea</taxon>
    </lineage>
</organism>
<proteinExistence type="predicted"/>
<evidence type="ECO:0000256" key="1">
    <source>
        <dbReference type="SAM" id="MobiDB-lite"/>
    </source>
</evidence>
<evidence type="ECO:0000313" key="2">
    <source>
        <dbReference type="EMBL" id="KAJ4969188.1"/>
    </source>
</evidence>
<evidence type="ECO:0000313" key="3">
    <source>
        <dbReference type="Proteomes" id="UP001141806"/>
    </source>
</evidence>
<accession>A0A9Q0KEN2</accession>
<feature type="region of interest" description="Disordered" evidence="1">
    <location>
        <begin position="1"/>
        <end position="129"/>
    </location>
</feature>
<dbReference type="AlphaFoldDB" id="A0A9Q0KEN2"/>
<gene>
    <name evidence="2" type="ORF">NE237_015889</name>
</gene>
<feature type="compositionally biased region" description="Polar residues" evidence="1">
    <location>
        <begin position="114"/>
        <end position="124"/>
    </location>
</feature>
<reference evidence="2" key="1">
    <citation type="journal article" date="2023" name="Plant J.">
        <title>The genome of the king protea, Protea cynaroides.</title>
        <authorList>
            <person name="Chang J."/>
            <person name="Duong T.A."/>
            <person name="Schoeman C."/>
            <person name="Ma X."/>
            <person name="Roodt D."/>
            <person name="Barker N."/>
            <person name="Li Z."/>
            <person name="Van de Peer Y."/>
            <person name="Mizrachi E."/>
        </authorList>
    </citation>
    <scope>NUCLEOTIDE SEQUENCE</scope>
    <source>
        <tissue evidence="2">Young leaves</tissue>
    </source>
</reference>
<sequence length="229" mass="25205">MDSESLGCASVNPLPSCLEKLPTPHFRTRKLDAEDQKTAEDGNKNHVNNHSDPVEGTLVSGVSPDHNVPSDGDDQRDDGLQAALEKPRLRPGLSSGNSSPSSIGCTPYHPRVSTLPQSKPSNTRSDPKSICSIVPTAHKKFQALTPTNMESFMIPAFNQLASDCSEDDVDDEGKAVEKKVERRMRKDGYRMESEMDQAISVRVVENWEDLEVSLREILNFIHNNALAPL</sequence>
<feature type="compositionally biased region" description="Basic and acidic residues" evidence="1">
    <location>
        <begin position="29"/>
        <end position="44"/>
    </location>
</feature>
<protein>
    <submittedName>
        <fullName evidence="2">Uncharacterized protein</fullName>
    </submittedName>
</protein>
<name>A0A9Q0KEN2_9MAGN</name>
<comment type="caution">
    <text evidence="2">The sequence shown here is derived from an EMBL/GenBank/DDBJ whole genome shotgun (WGS) entry which is preliminary data.</text>
</comment>
<feature type="compositionally biased region" description="Low complexity" evidence="1">
    <location>
        <begin position="90"/>
        <end position="102"/>
    </location>
</feature>
<keyword evidence="3" id="KW-1185">Reference proteome</keyword>
<dbReference type="Proteomes" id="UP001141806">
    <property type="component" value="Unassembled WGS sequence"/>
</dbReference>
<dbReference type="EMBL" id="JAMYWD010000006">
    <property type="protein sequence ID" value="KAJ4969188.1"/>
    <property type="molecule type" value="Genomic_DNA"/>
</dbReference>